<dbReference type="Pfam" id="PF13305">
    <property type="entry name" value="TetR_C_33"/>
    <property type="match status" value="1"/>
</dbReference>
<dbReference type="PROSITE" id="PS50977">
    <property type="entry name" value="HTH_TETR_2"/>
    <property type="match status" value="1"/>
</dbReference>
<protein>
    <submittedName>
        <fullName evidence="6">TetR/AcrR family transcriptional regulator</fullName>
    </submittedName>
</protein>
<dbReference type="Gene3D" id="1.10.357.10">
    <property type="entry name" value="Tetracycline Repressor, domain 2"/>
    <property type="match status" value="1"/>
</dbReference>
<keyword evidence="3" id="KW-0804">Transcription</keyword>
<dbReference type="SUPFAM" id="SSF46689">
    <property type="entry name" value="Homeodomain-like"/>
    <property type="match status" value="1"/>
</dbReference>
<proteinExistence type="predicted"/>
<dbReference type="InterPro" id="IPR009057">
    <property type="entry name" value="Homeodomain-like_sf"/>
</dbReference>
<dbReference type="InterPro" id="IPR001647">
    <property type="entry name" value="HTH_TetR"/>
</dbReference>
<dbReference type="RefSeq" id="WP_248632879.1">
    <property type="nucleotide sequence ID" value="NZ_JALPTH010000007.1"/>
</dbReference>
<dbReference type="PANTHER" id="PTHR30055:SF220">
    <property type="entry name" value="TETR-FAMILY REGULATORY PROTEIN"/>
    <property type="match status" value="1"/>
</dbReference>
<dbReference type="Proteomes" id="UP001522868">
    <property type="component" value="Unassembled WGS sequence"/>
</dbReference>
<gene>
    <name evidence="6" type="ORF">M1O15_09615</name>
</gene>
<dbReference type="Pfam" id="PF00440">
    <property type="entry name" value="TetR_N"/>
    <property type="match status" value="1"/>
</dbReference>
<dbReference type="EMBL" id="JALPTH010000007">
    <property type="protein sequence ID" value="MCK8677645.1"/>
    <property type="molecule type" value="Genomic_DNA"/>
</dbReference>
<feature type="DNA-binding region" description="H-T-H motif" evidence="4">
    <location>
        <begin position="32"/>
        <end position="51"/>
    </location>
</feature>
<dbReference type="InterPro" id="IPR025996">
    <property type="entry name" value="MT1864/Rv1816-like_C"/>
</dbReference>
<dbReference type="InterPro" id="IPR050109">
    <property type="entry name" value="HTH-type_TetR-like_transc_reg"/>
</dbReference>
<dbReference type="PANTHER" id="PTHR30055">
    <property type="entry name" value="HTH-TYPE TRANSCRIPTIONAL REGULATOR RUTR"/>
    <property type="match status" value="1"/>
</dbReference>
<organism evidence="6 7">
    <name type="scientific">Streptomyces lichenis</name>
    <dbReference type="NCBI Taxonomy" id="2306967"/>
    <lineage>
        <taxon>Bacteria</taxon>
        <taxon>Bacillati</taxon>
        <taxon>Actinomycetota</taxon>
        <taxon>Actinomycetes</taxon>
        <taxon>Kitasatosporales</taxon>
        <taxon>Streptomycetaceae</taxon>
        <taxon>Streptomyces</taxon>
    </lineage>
</organism>
<evidence type="ECO:0000313" key="6">
    <source>
        <dbReference type="EMBL" id="MCK8677645.1"/>
    </source>
</evidence>
<keyword evidence="1" id="KW-0805">Transcription regulation</keyword>
<evidence type="ECO:0000259" key="5">
    <source>
        <dbReference type="PROSITE" id="PS50977"/>
    </source>
</evidence>
<evidence type="ECO:0000256" key="1">
    <source>
        <dbReference type="ARBA" id="ARBA00023015"/>
    </source>
</evidence>
<evidence type="ECO:0000313" key="7">
    <source>
        <dbReference type="Proteomes" id="UP001522868"/>
    </source>
</evidence>
<comment type="caution">
    <text evidence="6">The sequence shown here is derived from an EMBL/GenBank/DDBJ whole genome shotgun (WGS) entry which is preliminary data.</text>
</comment>
<keyword evidence="2 4" id="KW-0238">DNA-binding</keyword>
<accession>A0ABT0I8I9</accession>
<dbReference type="InterPro" id="IPR036271">
    <property type="entry name" value="Tet_transcr_reg_TetR-rel_C_sf"/>
</dbReference>
<reference evidence="6 7" key="1">
    <citation type="submission" date="2022-04" db="EMBL/GenBank/DDBJ databases">
        <title>Streptomyces sp. nov. LCR6-01 isolated from Lichen of Dirinaria sp.</title>
        <authorList>
            <person name="Kanchanasin P."/>
            <person name="Tanasupawat S."/>
            <person name="Phongsopitanun W."/>
        </authorList>
    </citation>
    <scope>NUCLEOTIDE SEQUENCE [LARGE SCALE GENOMIC DNA]</scope>
    <source>
        <strain evidence="6 7">LCR6-01</strain>
    </source>
</reference>
<evidence type="ECO:0000256" key="2">
    <source>
        <dbReference type="ARBA" id="ARBA00023125"/>
    </source>
</evidence>
<evidence type="ECO:0000256" key="3">
    <source>
        <dbReference type="ARBA" id="ARBA00023163"/>
    </source>
</evidence>
<evidence type="ECO:0000256" key="4">
    <source>
        <dbReference type="PROSITE-ProRule" id="PRU00335"/>
    </source>
</evidence>
<sequence>MTDSPYHHGHLRTALLERAESVLAQSGADGLSLRALARDLGVSHAAPARHFRDRQALLDALAVSGFTRLNAALRGAAAAPGPPSARLTALGRAYVEFAVTHPPLLALMFTAKHAEDSSAELRELGHAGLGVAAGLIAEAQAAGTARPGDPARLAQVAFSTLHGLATLSLGGLLDDTPLDEALDLALEVLLAGIAPAS</sequence>
<keyword evidence="7" id="KW-1185">Reference proteome</keyword>
<dbReference type="SUPFAM" id="SSF48498">
    <property type="entry name" value="Tetracyclin repressor-like, C-terminal domain"/>
    <property type="match status" value="1"/>
</dbReference>
<name>A0ABT0I8I9_9ACTN</name>
<feature type="domain" description="HTH tetR-type" evidence="5">
    <location>
        <begin position="9"/>
        <end position="69"/>
    </location>
</feature>